<evidence type="ECO:0000313" key="1">
    <source>
        <dbReference type="EMBL" id="MBZ5486938.1"/>
    </source>
</evidence>
<sequence length="61" mass="6632">MGSNIGSLYQAYVDAGKERQEKMEAFNQACQKHKEAKAALMNGVAAEAGDDSKPFTEGDFF</sequence>
<protein>
    <submittedName>
        <fullName evidence="1">Uncharacterized protein</fullName>
    </submittedName>
</protein>
<dbReference type="Proteomes" id="UP001319846">
    <property type="component" value="Unassembled WGS sequence"/>
</dbReference>
<organism evidence="1 2">
    <name type="scientific">Vreelandella aquamarina</name>
    <dbReference type="NCBI Taxonomy" id="77097"/>
    <lineage>
        <taxon>Bacteria</taxon>
        <taxon>Pseudomonadati</taxon>
        <taxon>Pseudomonadota</taxon>
        <taxon>Gammaproteobacteria</taxon>
        <taxon>Oceanospirillales</taxon>
        <taxon>Halomonadaceae</taxon>
        <taxon>Vreelandella</taxon>
    </lineage>
</organism>
<comment type="caution">
    <text evidence="1">The sequence shown here is derived from an EMBL/GenBank/DDBJ whole genome shotgun (WGS) entry which is preliminary data.</text>
</comment>
<evidence type="ECO:0000313" key="2">
    <source>
        <dbReference type="Proteomes" id="UP001319846"/>
    </source>
</evidence>
<gene>
    <name evidence="1" type="ORF">HW452_05300</name>
</gene>
<name>A0ACC5VS21_9GAMM</name>
<dbReference type="EMBL" id="JABYQT010000002">
    <property type="protein sequence ID" value="MBZ5486938.1"/>
    <property type="molecule type" value="Genomic_DNA"/>
</dbReference>
<proteinExistence type="predicted"/>
<accession>A0ACC5VS21</accession>
<keyword evidence="2" id="KW-1185">Reference proteome</keyword>
<reference evidence="1" key="1">
    <citation type="submission" date="2020-06" db="EMBL/GenBank/DDBJ databases">
        <title>Whole Genome Sequence of Halomonas aquamarina MB598.</title>
        <authorList>
            <person name="Pervaiz M."/>
            <person name="Fariq A."/>
            <person name="Yasmin A."/>
            <person name="Welch M."/>
        </authorList>
    </citation>
    <scope>NUCLEOTIDE SEQUENCE</scope>
    <source>
        <strain evidence="1">MB598</strain>
    </source>
</reference>